<dbReference type="Proteomes" id="UP000218281">
    <property type="component" value="Unassembled WGS sequence"/>
</dbReference>
<dbReference type="Gene3D" id="3.30.450.30">
    <property type="entry name" value="Dynein light chain 2a, cytoplasmic"/>
    <property type="match status" value="1"/>
</dbReference>
<sequence length="161" mass="16971">MKDDVKAQIGRHRRVRGTDFATNDLAAAALPYMSRMRHQVPGIYAVVLGTGDGTHVCSIGLGDALDAARISALNSSMFGTAGAQAAIVDPSRDPNEAKGEGRDAIVSVSLPNDEVIALAKVAHPPVGHLVLAVFARDVQLGMVVHHARTSAQALSEWLDEE</sequence>
<proteinExistence type="predicted"/>
<evidence type="ECO:0000313" key="4">
    <source>
        <dbReference type="Proteomes" id="UP000218281"/>
    </source>
</evidence>
<name>A0A269PGA6_9CORY</name>
<organism evidence="1 3">
    <name type="scientific">Corynebacterium hadale</name>
    <dbReference type="NCBI Taxonomy" id="2026255"/>
    <lineage>
        <taxon>Bacteria</taxon>
        <taxon>Bacillati</taxon>
        <taxon>Actinomycetota</taxon>
        <taxon>Actinomycetes</taxon>
        <taxon>Mycobacteriales</taxon>
        <taxon>Corynebacteriaceae</taxon>
        <taxon>Corynebacterium</taxon>
    </lineage>
</organism>
<evidence type="ECO:0000313" key="3">
    <source>
        <dbReference type="Proteomes" id="UP000215771"/>
    </source>
</evidence>
<reference evidence="2 4" key="1">
    <citation type="submission" date="2017-08" db="EMBL/GenBank/DDBJ databases">
        <title>Whole genome sequences of 6 clinical strains closest to Corynebacterium imitans.</title>
        <authorList>
            <person name="Bernier A.-M."/>
            <person name="Burdz T."/>
            <person name="Bernard K."/>
        </authorList>
    </citation>
    <scope>NUCLEOTIDE SEQUENCE [LARGE SCALE GENOMIC DNA]</scope>
    <source>
        <strain evidence="2 4">NML93-0607</strain>
    </source>
</reference>
<comment type="caution">
    <text evidence="1">The sequence shown here is derived from an EMBL/GenBank/DDBJ whole genome shotgun (WGS) entry which is preliminary data.</text>
</comment>
<reference evidence="1 3" key="2">
    <citation type="submission" date="2017-08" db="EMBL/GenBank/DDBJ databases">
        <authorList>
            <person name="de Groot N.N."/>
        </authorList>
    </citation>
    <scope>NUCLEOTIDE SEQUENCE [LARGE SCALE GENOMIC DNA]</scope>
    <source>
        <strain evidence="1 3">NBT06-6</strain>
    </source>
</reference>
<protein>
    <recommendedName>
        <fullName evidence="5">Roadblock/LAMTOR2 domain-containing protein</fullName>
    </recommendedName>
</protein>
<gene>
    <name evidence="1" type="ORF">CIG21_01810</name>
    <name evidence="2" type="ORF">CKJ81_04545</name>
</gene>
<dbReference type="AlphaFoldDB" id="A0A269PGA6"/>
<dbReference type="EMBL" id="NQMQ01000002">
    <property type="protein sequence ID" value="PAJ71102.1"/>
    <property type="molecule type" value="Genomic_DNA"/>
</dbReference>
<dbReference type="SUPFAM" id="SSF103196">
    <property type="entry name" value="Roadblock/LC7 domain"/>
    <property type="match status" value="1"/>
</dbReference>
<dbReference type="EMBL" id="NSGO01000004">
    <property type="protein sequence ID" value="PAT06392.1"/>
    <property type="molecule type" value="Genomic_DNA"/>
</dbReference>
<dbReference type="Proteomes" id="UP000215771">
    <property type="component" value="Unassembled WGS sequence"/>
</dbReference>
<keyword evidence="4" id="KW-1185">Reference proteome</keyword>
<evidence type="ECO:0000313" key="1">
    <source>
        <dbReference type="EMBL" id="PAJ71102.1"/>
    </source>
</evidence>
<evidence type="ECO:0008006" key="5">
    <source>
        <dbReference type="Google" id="ProtNLM"/>
    </source>
</evidence>
<accession>A0A269PGA6</accession>
<evidence type="ECO:0000313" key="2">
    <source>
        <dbReference type="EMBL" id="PAT06392.1"/>
    </source>
</evidence>